<accession>A0A8J7GAT0</accession>
<dbReference type="AlphaFoldDB" id="A0A8J7GAT0"/>
<name>A0A8J7GAT0_9ACTN</name>
<dbReference type="InterPro" id="IPR012223">
    <property type="entry name" value="TEII"/>
</dbReference>
<protein>
    <submittedName>
        <fullName evidence="3">Surfactin synthase thioesterase subunit</fullName>
    </submittedName>
</protein>
<evidence type="ECO:0000313" key="3">
    <source>
        <dbReference type="EMBL" id="MBG6134949.1"/>
    </source>
</evidence>
<keyword evidence="4" id="KW-1185">Reference proteome</keyword>
<dbReference type="PANTHER" id="PTHR11487:SF0">
    <property type="entry name" value="S-ACYL FATTY ACID SYNTHASE THIOESTERASE, MEDIUM CHAIN"/>
    <property type="match status" value="1"/>
</dbReference>
<reference evidence="3" key="1">
    <citation type="submission" date="2020-11" db="EMBL/GenBank/DDBJ databases">
        <title>Sequencing the genomes of 1000 actinobacteria strains.</title>
        <authorList>
            <person name="Klenk H.-P."/>
        </authorList>
    </citation>
    <scope>NUCLEOTIDE SEQUENCE</scope>
    <source>
        <strain evidence="3">DSM 45356</strain>
    </source>
</reference>
<evidence type="ECO:0000259" key="2">
    <source>
        <dbReference type="Pfam" id="PF00975"/>
    </source>
</evidence>
<comment type="caution">
    <text evidence="3">The sequence shown here is derived from an EMBL/GenBank/DDBJ whole genome shotgun (WGS) entry which is preliminary data.</text>
</comment>
<feature type="domain" description="Thioesterase" evidence="2">
    <location>
        <begin position="22"/>
        <end position="242"/>
    </location>
</feature>
<dbReference type="PANTHER" id="PTHR11487">
    <property type="entry name" value="THIOESTERASE"/>
    <property type="match status" value="1"/>
</dbReference>
<proteinExistence type="inferred from homology"/>
<dbReference type="InterPro" id="IPR029058">
    <property type="entry name" value="AB_hydrolase_fold"/>
</dbReference>
<evidence type="ECO:0000313" key="4">
    <source>
        <dbReference type="Proteomes" id="UP000622552"/>
    </source>
</evidence>
<dbReference type="Proteomes" id="UP000622552">
    <property type="component" value="Unassembled WGS sequence"/>
</dbReference>
<evidence type="ECO:0000256" key="1">
    <source>
        <dbReference type="ARBA" id="ARBA00007169"/>
    </source>
</evidence>
<gene>
    <name evidence="3" type="ORF">IW245_001143</name>
</gene>
<sequence length="249" mass="27853">MDTLSTPRWLVRAIARPTPAVRLYCFPHGGGSIAEYVRWAAELPGVELWGVQLPGRGSRLRERHFTRMEPLVEALLAENTFPAPFAFFGHSMGSLVAYEVTRALHRAGRPLPERLFVSAYPAPHLPRREPAVHHLPDDDLLAEVERRHGGVPAEALVDPDLKSMIAGCLRADYELVDSYAHRPAPALPVPLTVLGGREDHVTEEELAAWAEHSTRPVASRRFAGGHFYHREHRRPLLRTINATFRQSGV</sequence>
<dbReference type="SUPFAM" id="SSF53474">
    <property type="entry name" value="alpha/beta-Hydrolases"/>
    <property type="match status" value="1"/>
</dbReference>
<dbReference type="InterPro" id="IPR001031">
    <property type="entry name" value="Thioesterase"/>
</dbReference>
<dbReference type="GO" id="GO:0008610">
    <property type="term" value="P:lipid biosynthetic process"/>
    <property type="evidence" value="ECO:0007669"/>
    <property type="project" value="TreeGrafter"/>
</dbReference>
<organism evidence="3 4">
    <name type="scientific">Longispora fulva</name>
    <dbReference type="NCBI Taxonomy" id="619741"/>
    <lineage>
        <taxon>Bacteria</taxon>
        <taxon>Bacillati</taxon>
        <taxon>Actinomycetota</taxon>
        <taxon>Actinomycetes</taxon>
        <taxon>Micromonosporales</taxon>
        <taxon>Micromonosporaceae</taxon>
        <taxon>Longispora</taxon>
    </lineage>
</organism>
<dbReference type="Gene3D" id="3.40.50.1820">
    <property type="entry name" value="alpha/beta hydrolase"/>
    <property type="match status" value="1"/>
</dbReference>
<dbReference type="RefSeq" id="WP_197002126.1">
    <property type="nucleotide sequence ID" value="NZ_BONS01000004.1"/>
</dbReference>
<comment type="similarity">
    <text evidence="1">Belongs to the thioesterase family.</text>
</comment>
<dbReference type="Pfam" id="PF00975">
    <property type="entry name" value="Thioesterase"/>
    <property type="match status" value="1"/>
</dbReference>
<dbReference type="EMBL" id="JADOUF010000001">
    <property type="protein sequence ID" value="MBG6134949.1"/>
    <property type="molecule type" value="Genomic_DNA"/>
</dbReference>